<evidence type="ECO:0000259" key="5">
    <source>
        <dbReference type="PROSITE" id="PS50072"/>
    </source>
</evidence>
<comment type="function">
    <text evidence="4">PPIases accelerate the folding of proteins. It catalyzes the cis-trans isomerization of proline imidic peptide bonds in oligopeptides.</text>
</comment>
<dbReference type="GO" id="GO:0006457">
    <property type="term" value="P:protein folding"/>
    <property type="evidence" value="ECO:0007669"/>
    <property type="project" value="InterPro"/>
</dbReference>
<sequence>MSKLFHFISVILLLFSTLACGQNKNKDYLITISTRHGEIKAVLFDDTPKHKDNFIALAEAGRFDSTQFHRVIENFMVQGGDVFGKENLPAEKWPTIPAEILPNHFHRKGMIAAARQGNNINPTKASNGSQFYIVQGRTYEELELTTDFPALQKAILQYVQLESQKPLKEEYNRLYAAQQFDSLTMLILSKRDEIAKSLNLTLTKNYTPEQIEAYAKMGGTPHLDREYTVFGEVIAGMDVVEKIAKEPTTREVPNVPVYMQVKIERISKKKITQEYGYRFPEIK</sequence>
<dbReference type="PROSITE" id="PS51257">
    <property type="entry name" value="PROKAR_LIPOPROTEIN"/>
    <property type="match status" value="1"/>
</dbReference>
<feature type="signal peptide" evidence="4">
    <location>
        <begin position="1"/>
        <end position="21"/>
    </location>
</feature>
<keyword evidence="2 4" id="KW-0697">Rotamase</keyword>
<dbReference type="Gene3D" id="2.40.100.10">
    <property type="entry name" value="Cyclophilin-like"/>
    <property type="match status" value="2"/>
</dbReference>
<dbReference type="EC" id="5.2.1.8" evidence="4"/>
<dbReference type="Proteomes" id="UP000198756">
    <property type="component" value="Unassembled WGS sequence"/>
</dbReference>
<dbReference type="OrthoDB" id="9807797at2"/>
<dbReference type="PROSITE" id="PS00170">
    <property type="entry name" value="CSA_PPIASE_1"/>
    <property type="match status" value="1"/>
</dbReference>
<accession>A0A1G5WZ82</accession>
<dbReference type="STRING" id="279824.SAMN03080617_01423"/>
<keyword evidence="4" id="KW-0732">Signal</keyword>
<dbReference type="InterPro" id="IPR029000">
    <property type="entry name" value="Cyclophilin-like_dom_sf"/>
</dbReference>
<dbReference type="InterPro" id="IPR044666">
    <property type="entry name" value="Cyclophilin_A-like"/>
</dbReference>
<name>A0A1G5WZ82_9BACT</name>
<dbReference type="PRINTS" id="PR00153">
    <property type="entry name" value="CSAPPISMRASE"/>
</dbReference>
<feature type="chain" id="PRO_5011331106" description="Peptidyl-prolyl cis-trans isomerase" evidence="4">
    <location>
        <begin position="22"/>
        <end position="283"/>
    </location>
</feature>
<dbReference type="GO" id="GO:0003755">
    <property type="term" value="F:peptidyl-prolyl cis-trans isomerase activity"/>
    <property type="evidence" value="ECO:0007669"/>
    <property type="project" value="UniProtKB-UniRule"/>
</dbReference>
<evidence type="ECO:0000256" key="4">
    <source>
        <dbReference type="RuleBase" id="RU363019"/>
    </source>
</evidence>
<feature type="domain" description="PPIase cyclophilin-type" evidence="5">
    <location>
        <begin position="37"/>
        <end position="256"/>
    </location>
</feature>
<dbReference type="InterPro" id="IPR002130">
    <property type="entry name" value="Cyclophilin-type_PPIase_dom"/>
</dbReference>
<comment type="catalytic activity">
    <reaction evidence="4">
        <text>[protein]-peptidylproline (omega=180) = [protein]-peptidylproline (omega=0)</text>
        <dbReference type="Rhea" id="RHEA:16237"/>
        <dbReference type="Rhea" id="RHEA-COMP:10747"/>
        <dbReference type="Rhea" id="RHEA-COMP:10748"/>
        <dbReference type="ChEBI" id="CHEBI:83833"/>
        <dbReference type="ChEBI" id="CHEBI:83834"/>
        <dbReference type="EC" id="5.2.1.8"/>
    </reaction>
</comment>
<dbReference type="InterPro" id="IPR020892">
    <property type="entry name" value="Cyclophilin-type_PPIase_CS"/>
</dbReference>
<dbReference type="PANTHER" id="PTHR45625:SF4">
    <property type="entry name" value="PEPTIDYLPROLYL ISOMERASE DOMAIN AND WD REPEAT-CONTAINING PROTEIN 1"/>
    <property type="match status" value="1"/>
</dbReference>
<dbReference type="AlphaFoldDB" id="A0A1G5WZ82"/>
<protein>
    <recommendedName>
        <fullName evidence="4">Peptidyl-prolyl cis-trans isomerase</fullName>
        <shortName evidence="4">PPIase</shortName>
        <ecNumber evidence="4">5.2.1.8</ecNumber>
    </recommendedName>
</protein>
<evidence type="ECO:0000256" key="2">
    <source>
        <dbReference type="ARBA" id="ARBA00023110"/>
    </source>
</evidence>
<proteinExistence type="inferred from homology"/>
<dbReference type="Pfam" id="PF00160">
    <property type="entry name" value="Pro_isomerase"/>
    <property type="match status" value="2"/>
</dbReference>
<dbReference type="RefSeq" id="WP_092729255.1">
    <property type="nucleotide sequence ID" value="NZ_FMXE01000008.1"/>
</dbReference>
<evidence type="ECO:0000313" key="7">
    <source>
        <dbReference type="Proteomes" id="UP000198756"/>
    </source>
</evidence>
<dbReference type="PANTHER" id="PTHR45625">
    <property type="entry name" value="PEPTIDYL-PROLYL CIS-TRANS ISOMERASE-RELATED"/>
    <property type="match status" value="1"/>
</dbReference>
<keyword evidence="7" id="KW-1185">Reference proteome</keyword>
<organism evidence="6 7">
    <name type="scientific">Algoriphagus alkaliphilus</name>
    <dbReference type="NCBI Taxonomy" id="279824"/>
    <lineage>
        <taxon>Bacteria</taxon>
        <taxon>Pseudomonadati</taxon>
        <taxon>Bacteroidota</taxon>
        <taxon>Cytophagia</taxon>
        <taxon>Cytophagales</taxon>
        <taxon>Cyclobacteriaceae</taxon>
        <taxon>Algoriphagus</taxon>
    </lineage>
</organism>
<dbReference type="SUPFAM" id="SSF50891">
    <property type="entry name" value="Cyclophilin-like"/>
    <property type="match status" value="2"/>
</dbReference>
<dbReference type="CDD" id="cd00317">
    <property type="entry name" value="cyclophilin"/>
    <property type="match status" value="1"/>
</dbReference>
<evidence type="ECO:0000256" key="1">
    <source>
        <dbReference type="ARBA" id="ARBA00007365"/>
    </source>
</evidence>
<comment type="similarity">
    <text evidence="1 4">Belongs to the cyclophilin-type PPIase family.</text>
</comment>
<keyword evidence="3 4" id="KW-0413">Isomerase</keyword>
<dbReference type="EMBL" id="FMXE01000008">
    <property type="protein sequence ID" value="SDA63280.1"/>
    <property type="molecule type" value="Genomic_DNA"/>
</dbReference>
<evidence type="ECO:0000313" key="6">
    <source>
        <dbReference type="EMBL" id="SDA63280.1"/>
    </source>
</evidence>
<evidence type="ECO:0000256" key="3">
    <source>
        <dbReference type="ARBA" id="ARBA00023235"/>
    </source>
</evidence>
<gene>
    <name evidence="6" type="ORF">SAMN03080617_01423</name>
</gene>
<dbReference type="PROSITE" id="PS50072">
    <property type="entry name" value="CSA_PPIASE_2"/>
    <property type="match status" value="1"/>
</dbReference>
<reference evidence="7" key="1">
    <citation type="submission" date="2016-10" db="EMBL/GenBank/DDBJ databases">
        <authorList>
            <person name="Varghese N."/>
            <person name="Submissions S."/>
        </authorList>
    </citation>
    <scope>NUCLEOTIDE SEQUENCE [LARGE SCALE GENOMIC DNA]</scope>
    <source>
        <strain evidence="7">DSM 22703</strain>
    </source>
</reference>